<keyword evidence="2" id="KW-1185">Reference proteome</keyword>
<proteinExistence type="predicted"/>
<gene>
    <name evidence="1" type="ORF">ABIE08_004146</name>
</gene>
<comment type="caution">
    <text evidence="1">The sequence shown here is derived from an EMBL/GenBank/DDBJ whole genome shotgun (WGS) entry which is preliminary data.</text>
</comment>
<dbReference type="EMBL" id="JBEPSM010000004">
    <property type="protein sequence ID" value="MET4636188.1"/>
    <property type="molecule type" value="Genomic_DNA"/>
</dbReference>
<evidence type="ECO:0000313" key="1">
    <source>
        <dbReference type="EMBL" id="MET4636188.1"/>
    </source>
</evidence>
<name>A0ABV2R4Z2_9HYPH</name>
<protein>
    <submittedName>
        <fullName evidence="1">Uncharacterized protein</fullName>
    </submittedName>
</protein>
<accession>A0ABV2R4Z2</accession>
<sequence length="87" mass="9719">MGSDQTRVEWRIDDFGRKTGAWQISSDHEAAGLWNGANAIPFIRTLLNREVLAMRVVPYGESPVETVFQIAGLQDKIAELQAACSWK</sequence>
<dbReference type="Proteomes" id="UP001549321">
    <property type="component" value="Unassembled WGS sequence"/>
</dbReference>
<reference evidence="1 2" key="1">
    <citation type="submission" date="2024-06" db="EMBL/GenBank/DDBJ databases">
        <title>Sorghum-associated microbial communities from plants grown in Nebraska, USA.</title>
        <authorList>
            <person name="Schachtman D."/>
        </authorList>
    </citation>
    <scope>NUCLEOTIDE SEQUENCE [LARGE SCALE GENOMIC DNA]</scope>
    <source>
        <strain evidence="1 2">3207</strain>
    </source>
</reference>
<dbReference type="Pfam" id="PF11319">
    <property type="entry name" value="VasI"/>
    <property type="match status" value="1"/>
</dbReference>
<organism evidence="1 2">
    <name type="scientific">Kaistia defluvii</name>
    <dbReference type="NCBI Taxonomy" id="410841"/>
    <lineage>
        <taxon>Bacteria</taxon>
        <taxon>Pseudomonadati</taxon>
        <taxon>Pseudomonadota</taxon>
        <taxon>Alphaproteobacteria</taxon>
        <taxon>Hyphomicrobiales</taxon>
        <taxon>Kaistiaceae</taxon>
        <taxon>Kaistia</taxon>
    </lineage>
</organism>
<evidence type="ECO:0000313" key="2">
    <source>
        <dbReference type="Proteomes" id="UP001549321"/>
    </source>
</evidence>
<dbReference type="InterPro" id="IPR017738">
    <property type="entry name" value="T6SS-assoc_VCA0118"/>
</dbReference>